<dbReference type="InterPro" id="IPR019775">
    <property type="entry name" value="WD40_repeat_CS"/>
</dbReference>
<name>A0A7J7LXW7_9MAGN</name>
<feature type="compositionally biased region" description="Basic residues" evidence="7">
    <location>
        <begin position="269"/>
        <end position="282"/>
    </location>
</feature>
<evidence type="ECO:0000256" key="4">
    <source>
        <dbReference type="ARBA" id="ARBA00022763"/>
    </source>
</evidence>
<dbReference type="Gene3D" id="2.130.10.10">
    <property type="entry name" value="YVTN repeat-like/Quinoprotein amine dehydrogenase"/>
    <property type="match status" value="1"/>
</dbReference>
<dbReference type="PROSITE" id="PS50294">
    <property type="entry name" value="WD_REPEATS_REGION"/>
    <property type="match status" value="1"/>
</dbReference>
<evidence type="ECO:0000256" key="2">
    <source>
        <dbReference type="ARBA" id="ARBA00022574"/>
    </source>
</evidence>
<dbReference type="Proteomes" id="UP000541444">
    <property type="component" value="Unassembled WGS sequence"/>
</dbReference>
<evidence type="ECO:0000313" key="9">
    <source>
        <dbReference type="Proteomes" id="UP000541444"/>
    </source>
</evidence>
<keyword evidence="9" id="KW-1185">Reference proteome</keyword>
<dbReference type="PROSITE" id="PS00678">
    <property type="entry name" value="WD_REPEATS_1"/>
    <property type="match status" value="1"/>
</dbReference>
<dbReference type="InterPro" id="IPR001680">
    <property type="entry name" value="WD40_rpt"/>
</dbReference>
<protein>
    <submittedName>
        <fullName evidence="8">Uncharacterized protein</fullName>
    </submittedName>
</protein>
<sequence>MTGSSESDTNISTIASPTMASITTTNITKINHLISIKLDNHNYLLWKTLFVPLLKGYDLEGYVNGTLLCLAKFLPSTSVDQNTLNPEYVAWNKQDNILLGWILSSLDATILAHVVGAATSSQAVWHALERKFASKSRAHINTLRHELQTLRKGTTKMSDYLQLAKTLTDNLAASGQIVPELDLQQLILGGLPRPEYDAVYTTLTTTIDDTHMENFQAHLMAFEHRLDRQSVIVDTTPISANVATSSRGRQSHNHASSSQHQLSFNRNQHSYRGRGRNNRGRGGRSGNSYYSHFGNHPQASTYGGAIQSKTSNKKKPKLENPSITRQSLRSGGIPPDASLAKGLQEDLLPSHVSKTPKPLNAGLGPLSFQDASLGKGNSSQRHIVDTIMDMAENAPLGYSFKKDLDGDVGSLDLRSLVLKRENVVRVMPEKMMSVKFLPCNERSVIVVGNKVGNVGFWDADCKEKDEGFIGMNKILFEYRMKIFTSSYDGFIRVIDIENELFNVVYSCDDCIFSLCQRPYEAKSIYFGEGRGLFNVWDERAGKSSSSMMLHNRGINTIDFNPGNTNMMVTSSTDETACIWDLRYINSRRPKALKTINPESYVNSAYFSPSGNSLAITCFGDKVELLSGVDFSDRSMIYHDNFTGQWIASFRLSYSSLINPLLR</sequence>
<dbReference type="PANTHER" id="PTHR14773">
    <property type="entry name" value="WD REPEAT-CONTAINING PROTEIN 76"/>
    <property type="match status" value="1"/>
</dbReference>
<organism evidence="8 9">
    <name type="scientific">Kingdonia uniflora</name>
    <dbReference type="NCBI Taxonomy" id="39325"/>
    <lineage>
        <taxon>Eukaryota</taxon>
        <taxon>Viridiplantae</taxon>
        <taxon>Streptophyta</taxon>
        <taxon>Embryophyta</taxon>
        <taxon>Tracheophyta</taxon>
        <taxon>Spermatophyta</taxon>
        <taxon>Magnoliopsida</taxon>
        <taxon>Ranunculales</taxon>
        <taxon>Circaeasteraceae</taxon>
        <taxon>Kingdonia</taxon>
    </lineage>
</organism>
<dbReference type="GO" id="GO:0005634">
    <property type="term" value="C:nucleus"/>
    <property type="evidence" value="ECO:0007669"/>
    <property type="project" value="TreeGrafter"/>
</dbReference>
<evidence type="ECO:0000256" key="5">
    <source>
        <dbReference type="ARBA" id="ARBA00023125"/>
    </source>
</evidence>
<evidence type="ECO:0000256" key="7">
    <source>
        <dbReference type="SAM" id="MobiDB-lite"/>
    </source>
</evidence>
<evidence type="ECO:0000313" key="8">
    <source>
        <dbReference type="EMBL" id="KAF6147404.1"/>
    </source>
</evidence>
<dbReference type="Pfam" id="PF00400">
    <property type="entry name" value="WD40"/>
    <property type="match status" value="1"/>
</dbReference>
<evidence type="ECO:0000256" key="6">
    <source>
        <dbReference type="PROSITE-ProRule" id="PRU00221"/>
    </source>
</evidence>
<keyword evidence="5" id="KW-0238">DNA-binding</keyword>
<proteinExistence type="inferred from homology"/>
<comment type="caution">
    <text evidence="8">The sequence shown here is derived from an EMBL/GenBank/DDBJ whole genome shotgun (WGS) entry which is preliminary data.</text>
</comment>
<dbReference type="GO" id="GO:0003677">
    <property type="term" value="F:DNA binding"/>
    <property type="evidence" value="ECO:0007669"/>
    <property type="project" value="UniProtKB-KW"/>
</dbReference>
<reference evidence="8 9" key="1">
    <citation type="journal article" date="2020" name="IScience">
        <title>Genome Sequencing of the Endangered Kingdonia uniflora (Circaeasteraceae, Ranunculales) Reveals Potential Mechanisms of Evolutionary Specialization.</title>
        <authorList>
            <person name="Sun Y."/>
            <person name="Deng T."/>
            <person name="Zhang A."/>
            <person name="Moore M.J."/>
            <person name="Landis J.B."/>
            <person name="Lin N."/>
            <person name="Zhang H."/>
            <person name="Zhang X."/>
            <person name="Huang J."/>
            <person name="Zhang X."/>
            <person name="Sun H."/>
            <person name="Wang H."/>
        </authorList>
    </citation>
    <scope>NUCLEOTIDE SEQUENCE [LARGE SCALE GENOMIC DNA]</scope>
    <source>
        <strain evidence="8">TB1705</strain>
        <tissue evidence="8">Leaf</tissue>
    </source>
</reference>
<dbReference type="EMBL" id="JACGCM010001910">
    <property type="protein sequence ID" value="KAF6147404.1"/>
    <property type="molecule type" value="Genomic_DNA"/>
</dbReference>
<dbReference type="InterPro" id="IPR036322">
    <property type="entry name" value="WD40_repeat_dom_sf"/>
</dbReference>
<accession>A0A7J7LXW7</accession>
<keyword evidence="3" id="KW-0677">Repeat</keyword>
<dbReference type="GO" id="GO:0006974">
    <property type="term" value="P:DNA damage response"/>
    <property type="evidence" value="ECO:0007669"/>
    <property type="project" value="UniProtKB-KW"/>
</dbReference>
<comment type="similarity">
    <text evidence="1">Belongs to the WD repeat DDB2/WDR76 family.</text>
</comment>
<gene>
    <name evidence="8" type="ORF">GIB67_016761</name>
</gene>
<dbReference type="OrthoDB" id="9890280at2759"/>
<dbReference type="InterPro" id="IPR015943">
    <property type="entry name" value="WD40/YVTN_repeat-like_dom_sf"/>
</dbReference>
<dbReference type="PANTHER" id="PTHR14773:SF0">
    <property type="entry name" value="WD REPEAT-CONTAINING PROTEIN 76"/>
    <property type="match status" value="1"/>
</dbReference>
<keyword evidence="4" id="KW-0227">DNA damage</keyword>
<dbReference type="Pfam" id="PF14223">
    <property type="entry name" value="Retrotran_gag_2"/>
    <property type="match status" value="1"/>
</dbReference>
<keyword evidence="2 6" id="KW-0853">WD repeat</keyword>
<feature type="repeat" description="WD" evidence="6">
    <location>
        <begin position="547"/>
        <end position="582"/>
    </location>
</feature>
<dbReference type="AlphaFoldDB" id="A0A7J7LXW7"/>
<dbReference type="GO" id="GO:2000001">
    <property type="term" value="P:regulation of DNA damage checkpoint"/>
    <property type="evidence" value="ECO:0007669"/>
    <property type="project" value="TreeGrafter"/>
</dbReference>
<evidence type="ECO:0000256" key="3">
    <source>
        <dbReference type="ARBA" id="ARBA00022737"/>
    </source>
</evidence>
<feature type="region of interest" description="Disordered" evidence="7">
    <location>
        <begin position="243"/>
        <end position="339"/>
    </location>
</feature>
<dbReference type="PROSITE" id="PS50082">
    <property type="entry name" value="WD_REPEATS_2"/>
    <property type="match status" value="1"/>
</dbReference>
<dbReference type="SUPFAM" id="SSF50978">
    <property type="entry name" value="WD40 repeat-like"/>
    <property type="match status" value="1"/>
</dbReference>
<evidence type="ECO:0000256" key="1">
    <source>
        <dbReference type="ARBA" id="ARBA00005434"/>
    </source>
</evidence>
<dbReference type="SMART" id="SM00320">
    <property type="entry name" value="WD40"/>
    <property type="match status" value="2"/>
</dbReference>
<dbReference type="InterPro" id="IPR050853">
    <property type="entry name" value="WD_repeat_DNA-damage-binding"/>
</dbReference>
<feature type="compositionally biased region" description="Low complexity" evidence="7">
    <location>
        <begin position="253"/>
        <end position="263"/>
    </location>
</feature>